<accession>A0A8R7TC28</accession>
<reference evidence="2" key="3">
    <citation type="submission" date="2022-06" db="UniProtKB">
        <authorList>
            <consortium name="EnsemblPlants"/>
        </authorList>
    </citation>
    <scope>IDENTIFICATION</scope>
</reference>
<proteinExistence type="predicted"/>
<protein>
    <submittedName>
        <fullName evidence="2">Uncharacterized protein</fullName>
    </submittedName>
</protein>
<organism evidence="2 3">
    <name type="scientific">Triticum urartu</name>
    <name type="common">Red wild einkorn</name>
    <name type="synonym">Crithodium urartu</name>
    <dbReference type="NCBI Taxonomy" id="4572"/>
    <lineage>
        <taxon>Eukaryota</taxon>
        <taxon>Viridiplantae</taxon>
        <taxon>Streptophyta</taxon>
        <taxon>Embryophyta</taxon>
        <taxon>Tracheophyta</taxon>
        <taxon>Spermatophyta</taxon>
        <taxon>Magnoliopsida</taxon>
        <taxon>Liliopsida</taxon>
        <taxon>Poales</taxon>
        <taxon>Poaceae</taxon>
        <taxon>BOP clade</taxon>
        <taxon>Pooideae</taxon>
        <taxon>Triticodae</taxon>
        <taxon>Triticeae</taxon>
        <taxon>Triticinae</taxon>
        <taxon>Triticum</taxon>
    </lineage>
</organism>
<dbReference type="Gramene" id="TuG1812G0200000433.01.T01">
    <property type="protein sequence ID" value="TuG1812G0200000433.01.T01.cds429453"/>
    <property type="gene ID" value="TuG1812G0200000433.01"/>
</dbReference>
<reference evidence="2" key="2">
    <citation type="submission" date="2018-03" db="EMBL/GenBank/DDBJ databases">
        <title>The Triticum urartu genome reveals the dynamic nature of wheat genome evolution.</title>
        <authorList>
            <person name="Ling H."/>
            <person name="Ma B."/>
            <person name="Shi X."/>
            <person name="Liu H."/>
            <person name="Dong L."/>
            <person name="Sun H."/>
            <person name="Cao Y."/>
            <person name="Gao Q."/>
            <person name="Zheng S."/>
            <person name="Li Y."/>
            <person name="Yu Y."/>
            <person name="Du H."/>
            <person name="Qi M."/>
            <person name="Li Y."/>
            <person name="Yu H."/>
            <person name="Cui Y."/>
            <person name="Wang N."/>
            <person name="Chen C."/>
            <person name="Wu H."/>
            <person name="Zhao Y."/>
            <person name="Zhang J."/>
            <person name="Li Y."/>
            <person name="Zhou W."/>
            <person name="Zhang B."/>
            <person name="Hu W."/>
            <person name="Eijk M."/>
            <person name="Tang J."/>
            <person name="Witsenboer H."/>
            <person name="Zhao S."/>
            <person name="Li Z."/>
            <person name="Zhang A."/>
            <person name="Wang D."/>
            <person name="Liang C."/>
        </authorList>
    </citation>
    <scope>NUCLEOTIDE SEQUENCE [LARGE SCALE GENOMIC DNA]</scope>
    <source>
        <strain evidence="2">cv. G1812</strain>
    </source>
</reference>
<evidence type="ECO:0000313" key="2">
    <source>
        <dbReference type="EnsemblPlants" id="TuG1812G0200000433.01.T01.cds429453"/>
    </source>
</evidence>
<keyword evidence="3" id="KW-1185">Reference proteome</keyword>
<dbReference type="EnsemblPlants" id="TuG1812G0200000433.01.T01">
    <property type="protein sequence ID" value="TuG1812G0200000433.01.T01.cds429453"/>
    <property type="gene ID" value="TuG1812G0200000433.01"/>
</dbReference>
<feature type="region of interest" description="Disordered" evidence="1">
    <location>
        <begin position="59"/>
        <end position="94"/>
    </location>
</feature>
<dbReference type="AlphaFoldDB" id="A0A8R7TC28"/>
<reference evidence="3" key="1">
    <citation type="journal article" date="2013" name="Nature">
        <title>Draft genome of the wheat A-genome progenitor Triticum urartu.</title>
        <authorList>
            <person name="Ling H.Q."/>
            <person name="Zhao S."/>
            <person name="Liu D."/>
            <person name="Wang J."/>
            <person name="Sun H."/>
            <person name="Zhang C."/>
            <person name="Fan H."/>
            <person name="Li D."/>
            <person name="Dong L."/>
            <person name="Tao Y."/>
            <person name="Gao C."/>
            <person name="Wu H."/>
            <person name="Li Y."/>
            <person name="Cui Y."/>
            <person name="Guo X."/>
            <person name="Zheng S."/>
            <person name="Wang B."/>
            <person name="Yu K."/>
            <person name="Liang Q."/>
            <person name="Yang W."/>
            <person name="Lou X."/>
            <person name="Chen J."/>
            <person name="Feng M."/>
            <person name="Jian J."/>
            <person name="Zhang X."/>
            <person name="Luo G."/>
            <person name="Jiang Y."/>
            <person name="Liu J."/>
            <person name="Wang Z."/>
            <person name="Sha Y."/>
            <person name="Zhang B."/>
            <person name="Wu H."/>
            <person name="Tang D."/>
            <person name="Shen Q."/>
            <person name="Xue P."/>
            <person name="Zou S."/>
            <person name="Wang X."/>
            <person name="Liu X."/>
            <person name="Wang F."/>
            <person name="Yang Y."/>
            <person name="An X."/>
            <person name="Dong Z."/>
            <person name="Zhang K."/>
            <person name="Zhang X."/>
            <person name="Luo M.C."/>
            <person name="Dvorak J."/>
            <person name="Tong Y."/>
            <person name="Wang J."/>
            <person name="Yang H."/>
            <person name="Li Z."/>
            <person name="Wang D."/>
            <person name="Zhang A."/>
            <person name="Wang J."/>
        </authorList>
    </citation>
    <scope>NUCLEOTIDE SEQUENCE</scope>
    <source>
        <strain evidence="3">cv. G1812</strain>
    </source>
</reference>
<sequence>WWRWIRWFTTGGGVVVWNEDVVDPFKAASDADVANHREEDEVGVDPALNLPEPVGGPAGHDELVGGAPPLAGHDELMGVPEHVAQPGQRPRGSLQFGKLDVRQQLRDHEDPARQLLALRPVLPSRQRGLHGHGDEPADVRTHQLRHRRRLAQPGQQRHGG</sequence>
<evidence type="ECO:0000256" key="1">
    <source>
        <dbReference type="SAM" id="MobiDB-lite"/>
    </source>
</evidence>
<feature type="region of interest" description="Disordered" evidence="1">
    <location>
        <begin position="119"/>
        <end position="160"/>
    </location>
</feature>
<feature type="compositionally biased region" description="Basic and acidic residues" evidence="1">
    <location>
        <begin position="131"/>
        <end position="141"/>
    </location>
</feature>
<dbReference type="Proteomes" id="UP000015106">
    <property type="component" value="Chromosome 2"/>
</dbReference>
<name>A0A8R7TC28_TRIUA</name>
<evidence type="ECO:0000313" key="3">
    <source>
        <dbReference type="Proteomes" id="UP000015106"/>
    </source>
</evidence>